<sequence>MLCLAQKLSAGPHLTFLIESPLWNADEENFCLLIDPNRAAASSETAKINYVPRGNGSLIAVQLLHDALCNI</sequence>
<evidence type="ECO:0000313" key="1">
    <source>
        <dbReference type="EMBL" id="JAH84998.1"/>
    </source>
</evidence>
<reference evidence="1" key="1">
    <citation type="submission" date="2014-11" db="EMBL/GenBank/DDBJ databases">
        <authorList>
            <person name="Amaro Gonzalez C."/>
        </authorList>
    </citation>
    <scope>NUCLEOTIDE SEQUENCE</scope>
</reference>
<proteinExistence type="predicted"/>
<accession>A0A0E9W696</accession>
<organism evidence="1">
    <name type="scientific">Anguilla anguilla</name>
    <name type="common">European freshwater eel</name>
    <name type="synonym">Muraena anguilla</name>
    <dbReference type="NCBI Taxonomy" id="7936"/>
    <lineage>
        <taxon>Eukaryota</taxon>
        <taxon>Metazoa</taxon>
        <taxon>Chordata</taxon>
        <taxon>Craniata</taxon>
        <taxon>Vertebrata</taxon>
        <taxon>Euteleostomi</taxon>
        <taxon>Actinopterygii</taxon>
        <taxon>Neopterygii</taxon>
        <taxon>Teleostei</taxon>
        <taxon>Anguilliformes</taxon>
        <taxon>Anguillidae</taxon>
        <taxon>Anguilla</taxon>
    </lineage>
</organism>
<dbReference type="AlphaFoldDB" id="A0A0E9W696"/>
<reference evidence="1" key="2">
    <citation type="journal article" date="2015" name="Fish Shellfish Immunol.">
        <title>Early steps in the European eel (Anguilla anguilla)-Vibrio vulnificus interaction in the gills: Role of the RtxA13 toxin.</title>
        <authorList>
            <person name="Callol A."/>
            <person name="Pajuelo D."/>
            <person name="Ebbesson L."/>
            <person name="Teles M."/>
            <person name="MacKenzie S."/>
            <person name="Amaro C."/>
        </authorList>
    </citation>
    <scope>NUCLEOTIDE SEQUENCE</scope>
</reference>
<dbReference type="EMBL" id="GBXM01023579">
    <property type="protein sequence ID" value="JAH84998.1"/>
    <property type="molecule type" value="Transcribed_RNA"/>
</dbReference>
<name>A0A0E9W696_ANGAN</name>
<protein>
    <submittedName>
        <fullName evidence="1">Uncharacterized protein</fullName>
    </submittedName>
</protein>